<evidence type="ECO:0000313" key="3">
    <source>
        <dbReference type="EMBL" id="WKN38510.1"/>
    </source>
</evidence>
<organism evidence="3">
    <name type="scientific">Roseihalotalea indica</name>
    <dbReference type="NCBI Taxonomy" id="2867963"/>
    <lineage>
        <taxon>Bacteria</taxon>
        <taxon>Pseudomonadati</taxon>
        <taxon>Bacteroidota</taxon>
        <taxon>Cytophagia</taxon>
        <taxon>Cytophagales</taxon>
        <taxon>Catalimonadaceae</taxon>
        <taxon>Roseihalotalea</taxon>
    </lineage>
</organism>
<feature type="domain" description="Transposase IS110-like N-terminal" evidence="1">
    <location>
        <begin position="7"/>
        <end position="148"/>
    </location>
</feature>
<gene>
    <name evidence="3" type="ORF">K4G66_07315</name>
</gene>
<evidence type="ECO:0000259" key="1">
    <source>
        <dbReference type="Pfam" id="PF01548"/>
    </source>
</evidence>
<reference evidence="3" key="1">
    <citation type="journal article" date="2023" name="Comput. Struct. Biotechnol. J.">
        <title>Discovery of a novel marine Bacteroidetes with a rich repertoire of carbohydrate-active enzymes.</title>
        <authorList>
            <person name="Chen B."/>
            <person name="Liu G."/>
            <person name="Chen Q."/>
            <person name="Wang H."/>
            <person name="Liu L."/>
            <person name="Tang K."/>
        </authorList>
    </citation>
    <scope>NUCLEOTIDE SEQUENCE</scope>
    <source>
        <strain evidence="3">TK19036</strain>
    </source>
</reference>
<reference evidence="3" key="2">
    <citation type="journal article" date="2024" name="Antonie Van Leeuwenhoek">
        <title>Roseihalotalea indica gen. nov., sp. nov., a halophilic Bacteroidetes from mesopelagic Southwest Indian Ocean with higher carbohydrate metabolic potential.</title>
        <authorList>
            <person name="Chen B."/>
            <person name="Zhang M."/>
            <person name="Lin D."/>
            <person name="Ye J."/>
            <person name="Tang K."/>
        </authorList>
    </citation>
    <scope>NUCLEOTIDE SEQUENCE</scope>
    <source>
        <strain evidence="3">TK19036</strain>
    </source>
</reference>
<sequence>MQFSFYVGIDVSKNSLDLAIRDQQQVLFHISVENNEAGLDQFEATCRDNGVDLTRSLLCCEHTGIYSHVLLSFATQRDIPLWLESSMRIKRSMGLQRGKSDKVDAIRIAEYANRHVDQAVIWQPARSVLTHLKQLVAMRKRFITTKHALNVPIKEAGPFQDKKLQKELQKLNQKPIEALDKQIKEVEKKIRSLIKEDDTLAHLFEIVTSVDGVGEVVFWEMVTATNEFKFFTCPRKFACYSGVAPFEHSSGISIRGKMRVSHLANKQMKKLLHMAAMSAVATEGELADYYQRKVAQGKAKMAVLNAVRNKIIHRVFACVRDDRKYEKNYVHALA</sequence>
<accession>A0AA49GP95</accession>
<dbReference type="Pfam" id="PF02371">
    <property type="entry name" value="Transposase_20"/>
    <property type="match status" value="1"/>
</dbReference>
<feature type="domain" description="Transposase IS116/IS110/IS902 C-terminal" evidence="2">
    <location>
        <begin position="205"/>
        <end position="291"/>
    </location>
</feature>
<dbReference type="GO" id="GO:0003677">
    <property type="term" value="F:DNA binding"/>
    <property type="evidence" value="ECO:0007669"/>
    <property type="project" value="InterPro"/>
</dbReference>
<dbReference type="InterPro" id="IPR002525">
    <property type="entry name" value="Transp_IS110-like_N"/>
</dbReference>
<dbReference type="GO" id="GO:0004803">
    <property type="term" value="F:transposase activity"/>
    <property type="evidence" value="ECO:0007669"/>
    <property type="project" value="InterPro"/>
</dbReference>
<dbReference type="InterPro" id="IPR047650">
    <property type="entry name" value="Transpos_IS110"/>
</dbReference>
<protein>
    <submittedName>
        <fullName evidence="3">IS110 family transposase</fullName>
    </submittedName>
</protein>
<name>A0AA49GP95_9BACT</name>
<proteinExistence type="predicted"/>
<dbReference type="PANTHER" id="PTHR33055">
    <property type="entry name" value="TRANSPOSASE FOR INSERTION SEQUENCE ELEMENT IS1111A"/>
    <property type="match status" value="1"/>
</dbReference>
<dbReference type="AlphaFoldDB" id="A0AA49GP95"/>
<dbReference type="NCBIfam" id="NF033542">
    <property type="entry name" value="transpos_IS110"/>
    <property type="match status" value="1"/>
</dbReference>
<dbReference type="Pfam" id="PF01548">
    <property type="entry name" value="DEDD_Tnp_IS110"/>
    <property type="match status" value="1"/>
</dbReference>
<dbReference type="GO" id="GO:0006313">
    <property type="term" value="P:DNA transposition"/>
    <property type="evidence" value="ECO:0007669"/>
    <property type="project" value="InterPro"/>
</dbReference>
<dbReference type="PANTHER" id="PTHR33055:SF3">
    <property type="entry name" value="PUTATIVE TRANSPOSASE FOR IS117-RELATED"/>
    <property type="match status" value="1"/>
</dbReference>
<dbReference type="EMBL" id="CP120682">
    <property type="protein sequence ID" value="WKN38510.1"/>
    <property type="molecule type" value="Genomic_DNA"/>
</dbReference>
<evidence type="ECO:0000259" key="2">
    <source>
        <dbReference type="Pfam" id="PF02371"/>
    </source>
</evidence>
<dbReference type="InterPro" id="IPR003346">
    <property type="entry name" value="Transposase_20"/>
</dbReference>